<comment type="caution">
    <text evidence="3">The sequence shown here is derived from an EMBL/GenBank/DDBJ whole genome shotgun (WGS) entry which is preliminary data.</text>
</comment>
<dbReference type="PANTHER" id="PTHR22929">
    <property type="entry name" value="RNA POLYMERASE III TRANSCRIPTION INITIATION FACTOR B"/>
    <property type="match status" value="1"/>
</dbReference>
<evidence type="ECO:0000313" key="3">
    <source>
        <dbReference type="EMBL" id="KAG2428340.1"/>
    </source>
</evidence>
<accession>A0A835SWY6</accession>
<name>A0A835SWY6_CHLIN</name>
<evidence type="ECO:0000313" key="4">
    <source>
        <dbReference type="Proteomes" id="UP000650467"/>
    </source>
</evidence>
<dbReference type="OrthoDB" id="272624at2759"/>
<reference evidence="3" key="1">
    <citation type="journal article" date="2020" name="bioRxiv">
        <title>Comparative genomics of Chlamydomonas.</title>
        <authorList>
            <person name="Craig R.J."/>
            <person name="Hasan A.R."/>
            <person name="Ness R.W."/>
            <person name="Keightley P.D."/>
        </authorList>
    </citation>
    <scope>NUCLEOTIDE SEQUENCE</scope>
    <source>
        <strain evidence="3">SAG 7.73</strain>
    </source>
</reference>
<feature type="domain" description="Transcription factor TFIIIB component B'' Myb" evidence="2">
    <location>
        <begin position="111"/>
        <end position="169"/>
    </location>
</feature>
<evidence type="ECO:0000256" key="1">
    <source>
        <dbReference type="SAM" id="MobiDB-lite"/>
    </source>
</evidence>
<dbReference type="Proteomes" id="UP000650467">
    <property type="component" value="Unassembled WGS sequence"/>
</dbReference>
<evidence type="ECO:0000259" key="2">
    <source>
        <dbReference type="Pfam" id="PF15963"/>
    </source>
</evidence>
<dbReference type="EMBL" id="JAEHOC010000035">
    <property type="protein sequence ID" value="KAG2428340.1"/>
    <property type="molecule type" value="Genomic_DNA"/>
</dbReference>
<dbReference type="InterPro" id="IPR039467">
    <property type="entry name" value="TFIIIB_B''_Myb"/>
</dbReference>
<dbReference type="Pfam" id="PF15963">
    <property type="entry name" value="Myb_DNA-bind_7"/>
    <property type="match status" value="1"/>
</dbReference>
<organism evidence="3 4">
    <name type="scientific">Chlamydomonas incerta</name>
    <dbReference type="NCBI Taxonomy" id="51695"/>
    <lineage>
        <taxon>Eukaryota</taxon>
        <taxon>Viridiplantae</taxon>
        <taxon>Chlorophyta</taxon>
        <taxon>core chlorophytes</taxon>
        <taxon>Chlorophyceae</taxon>
        <taxon>CS clade</taxon>
        <taxon>Chlamydomonadales</taxon>
        <taxon>Chlamydomonadaceae</taxon>
        <taxon>Chlamydomonas</taxon>
    </lineage>
</organism>
<feature type="compositionally biased region" description="Gly residues" evidence="1">
    <location>
        <begin position="266"/>
        <end position="284"/>
    </location>
</feature>
<dbReference type="GO" id="GO:0001156">
    <property type="term" value="F:TFIIIC-class transcription factor complex binding"/>
    <property type="evidence" value="ECO:0007669"/>
    <property type="project" value="TreeGrafter"/>
</dbReference>
<keyword evidence="4" id="KW-1185">Reference proteome</keyword>
<dbReference type="AlphaFoldDB" id="A0A835SWY6"/>
<feature type="compositionally biased region" description="Gly residues" evidence="1">
    <location>
        <begin position="30"/>
        <end position="50"/>
    </location>
</feature>
<dbReference type="GO" id="GO:0000126">
    <property type="term" value="C:transcription factor TFIIIB complex"/>
    <property type="evidence" value="ECO:0007669"/>
    <property type="project" value="TreeGrafter"/>
</dbReference>
<proteinExistence type="predicted"/>
<gene>
    <name evidence="3" type="ORF">HXX76_010486</name>
</gene>
<feature type="compositionally biased region" description="Low complexity" evidence="1">
    <location>
        <begin position="51"/>
        <end position="61"/>
    </location>
</feature>
<sequence length="284" mass="27920">MPAWERAKLADERAAARAAKEQAERQALEAGGGEGGEGGAAGGGRGGARGGRQAAAAPAAPAAAPAAPQVRIVDGRLVVDDASLTIAAQQRDDVSGYAVVEEETRLVNSATYAKWAEADTALFFSALGCFGSDFSLIAMLFPEMQRTHIKRKYLKELKENPAKVNAAMAGQGLPAAGAGGLNRASLLEMVRNRIAEANAHRAAAAADAAAAAALPAPVAAAAAAGTTPGAEGGEEGRPAPGPEGEGAQEEVVGLVGEAGGEEAEGGAAGGGVEGGEAGGYDGGA</sequence>
<protein>
    <recommendedName>
        <fullName evidence="2">Transcription factor TFIIIB component B'' Myb domain-containing protein</fullName>
    </recommendedName>
</protein>
<feature type="region of interest" description="Disordered" evidence="1">
    <location>
        <begin position="224"/>
        <end position="284"/>
    </location>
</feature>
<dbReference type="PANTHER" id="PTHR22929:SF0">
    <property type="entry name" value="TRANSCRIPTION FACTOR TFIIIB COMPONENT B'' HOMOLOG"/>
    <property type="match status" value="1"/>
</dbReference>
<feature type="region of interest" description="Disordered" evidence="1">
    <location>
        <begin position="15"/>
        <end position="61"/>
    </location>
</feature>
<dbReference type="GO" id="GO:0070898">
    <property type="term" value="P:RNA polymerase III preinitiation complex assembly"/>
    <property type="evidence" value="ECO:0007669"/>
    <property type="project" value="TreeGrafter"/>
</dbReference>
<feature type="compositionally biased region" description="Basic and acidic residues" evidence="1">
    <location>
        <begin position="15"/>
        <end position="27"/>
    </location>
</feature>